<dbReference type="OrthoDB" id="2915109at2"/>
<accession>A0A147K577</accession>
<dbReference type="Pfam" id="PF10730">
    <property type="entry name" value="DUF2521"/>
    <property type="match status" value="1"/>
</dbReference>
<proteinExistence type="predicted"/>
<dbReference type="Proteomes" id="UP000074108">
    <property type="component" value="Unassembled WGS sequence"/>
</dbReference>
<dbReference type="AlphaFoldDB" id="A0A147K577"/>
<dbReference type="PATRIC" id="fig|1150625.3.peg.2950"/>
<keyword evidence="2" id="KW-1185">Reference proteome</keyword>
<reference evidence="1 2" key="1">
    <citation type="journal article" date="2016" name="Front. Microbiol.">
        <title>Microevolution Analysis of Bacillus coahuilensis Unveils Differences in Phosphorus Acquisition Strategies and Their Regulation.</title>
        <authorList>
            <person name="Gomez-Lunar Z."/>
            <person name="Hernandez-Gonzalez I."/>
            <person name="Rodriguez-Torres M.D."/>
            <person name="Souza V."/>
            <person name="Olmedo-Alvarez G."/>
        </authorList>
    </citation>
    <scope>NUCLEOTIDE SEQUENCE [LARGE SCALE GENOMIC DNA]</scope>
    <source>
        <strain evidence="2">p1.1.43</strain>
    </source>
</reference>
<comment type="caution">
    <text evidence="1">The sequence shown here is derived from an EMBL/GenBank/DDBJ whole genome shotgun (WGS) entry which is preliminary data.</text>
</comment>
<dbReference type="InterPro" id="IPR019667">
    <property type="entry name" value="Uncharacterised_YbaK"/>
</dbReference>
<sequence length="148" mass="17613">MTVITTFEEKRKDKQMKLERKLLKELSIKKLTESVQSYFGNIRIRSASFYQEGFNEACYDVAVESYLIGGKISRLGRYGETAEQLKLRVNKELKHFSDTLFNFWLYWSEMGVAGQIDESLYYTCEQFVNHWWQEGYQAGIQRQKLRLH</sequence>
<gene>
    <name evidence="1" type="ORF">Q75_14090</name>
</gene>
<organism evidence="1 2">
    <name type="scientific">Bacillus coahuilensis p1.1.43</name>
    <dbReference type="NCBI Taxonomy" id="1150625"/>
    <lineage>
        <taxon>Bacteria</taxon>
        <taxon>Bacillati</taxon>
        <taxon>Bacillota</taxon>
        <taxon>Bacilli</taxon>
        <taxon>Bacillales</taxon>
        <taxon>Bacillaceae</taxon>
        <taxon>Bacillus</taxon>
    </lineage>
</organism>
<protein>
    <recommendedName>
        <fullName evidence="3">KINB signaling pathway activation protein</fullName>
    </recommendedName>
</protein>
<name>A0A147K577_9BACI</name>
<evidence type="ECO:0000313" key="1">
    <source>
        <dbReference type="EMBL" id="KUP04756.1"/>
    </source>
</evidence>
<dbReference type="STRING" id="1150625.Q75_14090"/>
<dbReference type="EMBL" id="LDYG01000047">
    <property type="protein sequence ID" value="KUP04756.1"/>
    <property type="molecule type" value="Genomic_DNA"/>
</dbReference>
<dbReference type="RefSeq" id="WP_059351732.1">
    <property type="nucleotide sequence ID" value="NZ_LDYG01000047.1"/>
</dbReference>
<evidence type="ECO:0008006" key="3">
    <source>
        <dbReference type="Google" id="ProtNLM"/>
    </source>
</evidence>
<evidence type="ECO:0000313" key="2">
    <source>
        <dbReference type="Proteomes" id="UP000074108"/>
    </source>
</evidence>